<comment type="caution">
    <text evidence="2">The sequence shown here is derived from an EMBL/GenBank/DDBJ whole genome shotgun (WGS) entry which is preliminary data.</text>
</comment>
<dbReference type="AlphaFoldDB" id="A0A1E3X7M4"/>
<name>A0A1E3X7M4_9BACT</name>
<evidence type="ECO:0000313" key="3">
    <source>
        <dbReference type="Proteomes" id="UP000094056"/>
    </source>
</evidence>
<organism evidence="2 3">
    <name type="scientific">Candidatus Scalindua rubra</name>
    <dbReference type="NCBI Taxonomy" id="1872076"/>
    <lineage>
        <taxon>Bacteria</taxon>
        <taxon>Pseudomonadati</taxon>
        <taxon>Planctomycetota</taxon>
        <taxon>Candidatus Brocadiia</taxon>
        <taxon>Candidatus Brocadiales</taxon>
        <taxon>Candidatus Scalinduaceae</taxon>
        <taxon>Candidatus Scalindua</taxon>
    </lineage>
</organism>
<reference evidence="2 3" key="1">
    <citation type="submission" date="2016-07" db="EMBL/GenBank/DDBJ databases">
        <title>Draft genome of Scalindua rubra, obtained from a brine-seawater interface in the Red Sea, sheds light on salt adaptation in anammox bacteria.</title>
        <authorList>
            <person name="Speth D.R."/>
            <person name="Lagkouvardos I."/>
            <person name="Wang Y."/>
            <person name="Qian P.-Y."/>
            <person name="Dutilh B.E."/>
            <person name="Jetten M.S."/>
        </authorList>
    </citation>
    <scope>NUCLEOTIDE SEQUENCE [LARGE SCALE GENOMIC DNA]</scope>
    <source>
        <strain evidence="2">BSI-1</strain>
    </source>
</reference>
<feature type="domain" description="Type ISP restriction-modification enzyme LLaBIII C-terminal specificity" evidence="1">
    <location>
        <begin position="2"/>
        <end position="336"/>
    </location>
</feature>
<dbReference type="Proteomes" id="UP000094056">
    <property type="component" value="Unassembled WGS sequence"/>
</dbReference>
<dbReference type="Pfam" id="PF18135">
    <property type="entry name" value="Type_ISP_C"/>
    <property type="match status" value="1"/>
</dbReference>
<evidence type="ECO:0000313" key="2">
    <source>
        <dbReference type="EMBL" id="ODS31559.1"/>
    </source>
</evidence>
<sequence>MTIKWTPDAVWSTVLNFTKIDKELARRAYNLGKDVRDWKVELAQKDLIDIGLDKKRIVPILYRPFDIRYTYYTGKSRGFHCMPRPEVMQHMMQENLGLLTCRQQNKVGFYHALVCNNIVESCVVSNKTREINYLFPLYLYPKRNNPKKGSSGSVMMLFEPEADYNVKKPNLSPKLLEQLKMIFKKIPTPEQIFFYIYAVFYSNLYRSRYAEFLKIDFPRIPFTKNYKLFQKMSNLGKELTELHLLKSKALSNPISKFQGDGTNTVEKPKYNEKEKKVFINKNRYFEGIEKEVWDYQIGGYQVCDKWLKDRKGKILTLDNIRHYCKVVTALKKTIEIQKKSDKLYSYIEKELIEFDK</sequence>
<dbReference type="InterPro" id="IPR041635">
    <property type="entry name" value="Type_ISP_LLaBIII_C"/>
</dbReference>
<dbReference type="PATRIC" id="fig|1872076.5.peg.3938"/>
<evidence type="ECO:0000259" key="1">
    <source>
        <dbReference type="Pfam" id="PF18135"/>
    </source>
</evidence>
<proteinExistence type="predicted"/>
<gene>
    <name evidence="2" type="ORF">SCARUB_03309</name>
</gene>
<dbReference type="EMBL" id="MAYW01000109">
    <property type="protein sequence ID" value="ODS31559.1"/>
    <property type="molecule type" value="Genomic_DNA"/>
</dbReference>
<accession>A0A1E3X7M4</accession>
<protein>
    <recommendedName>
        <fullName evidence="1">Type ISP restriction-modification enzyme LLaBIII C-terminal specificity domain-containing protein</fullName>
    </recommendedName>
</protein>